<evidence type="ECO:0000256" key="5">
    <source>
        <dbReference type="ARBA" id="ARBA00023136"/>
    </source>
</evidence>
<organism evidence="10 11">
    <name type="scientific">Microbotryum intermedium</name>
    <dbReference type="NCBI Taxonomy" id="269621"/>
    <lineage>
        <taxon>Eukaryota</taxon>
        <taxon>Fungi</taxon>
        <taxon>Dikarya</taxon>
        <taxon>Basidiomycota</taxon>
        <taxon>Pucciniomycotina</taxon>
        <taxon>Microbotryomycetes</taxon>
        <taxon>Microbotryales</taxon>
        <taxon>Microbotryaceae</taxon>
        <taxon>Microbotryum</taxon>
    </lineage>
</organism>
<dbReference type="InterPro" id="IPR036259">
    <property type="entry name" value="MFS_trans_sf"/>
</dbReference>
<dbReference type="SUPFAM" id="SSF103473">
    <property type="entry name" value="MFS general substrate transporter"/>
    <property type="match status" value="1"/>
</dbReference>
<dbReference type="STRING" id="269621.A0A238FKH7"/>
<name>A0A238FKH7_9BASI</name>
<comment type="similarity">
    <text evidence="6">Belongs to the major facilitator superfamily. Allantoate permease family.</text>
</comment>
<evidence type="ECO:0000259" key="9">
    <source>
        <dbReference type="PROSITE" id="PS50850"/>
    </source>
</evidence>
<dbReference type="FunFam" id="1.20.1250.20:FF:000064">
    <property type="entry name" value="MFS allantoate transporter"/>
    <property type="match status" value="1"/>
</dbReference>
<evidence type="ECO:0000256" key="8">
    <source>
        <dbReference type="SAM" id="Phobius"/>
    </source>
</evidence>
<feature type="transmembrane region" description="Helical" evidence="8">
    <location>
        <begin position="361"/>
        <end position="383"/>
    </location>
</feature>
<proteinExistence type="inferred from homology"/>
<feature type="domain" description="Major facilitator superfamily (MFS) profile" evidence="9">
    <location>
        <begin position="96"/>
        <end position="514"/>
    </location>
</feature>
<evidence type="ECO:0000256" key="6">
    <source>
        <dbReference type="ARBA" id="ARBA00037968"/>
    </source>
</evidence>
<keyword evidence="2" id="KW-0813">Transport</keyword>
<evidence type="ECO:0000256" key="3">
    <source>
        <dbReference type="ARBA" id="ARBA00022692"/>
    </source>
</evidence>
<dbReference type="FunFam" id="1.20.1250.20:FF:000295">
    <property type="entry name" value="Unplaced genomic scaffold supercont1.7, whole genome shotgun sequence"/>
    <property type="match status" value="1"/>
</dbReference>
<dbReference type="OrthoDB" id="6730379at2759"/>
<evidence type="ECO:0000313" key="10">
    <source>
        <dbReference type="EMBL" id="SCV72394.1"/>
    </source>
</evidence>
<dbReference type="Pfam" id="PF07690">
    <property type="entry name" value="MFS_1"/>
    <property type="match status" value="1"/>
</dbReference>
<evidence type="ECO:0000256" key="4">
    <source>
        <dbReference type="ARBA" id="ARBA00022989"/>
    </source>
</evidence>
<feature type="transmembrane region" description="Helical" evidence="8">
    <location>
        <begin position="452"/>
        <end position="472"/>
    </location>
</feature>
<accession>A0A238FKH7</accession>
<keyword evidence="3 8" id="KW-0812">Transmembrane</keyword>
<feature type="transmembrane region" description="Helical" evidence="8">
    <location>
        <begin position="421"/>
        <end position="440"/>
    </location>
</feature>
<comment type="subcellular location">
    <subcellularLocation>
        <location evidence="1">Membrane</location>
        <topology evidence="1">Multi-pass membrane protein</topology>
    </subcellularLocation>
</comment>
<dbReference type="InterPro" id="IPR011701">
    <property type="entry name" value="MFS"/>
</dbReference>
<keyword evidence="4 8" id="KW-1133">Transmembrane helix</keyword>
<feature type="transmembrane region" description="Helical" evidence="8">
    <location>
        <begin position="225"/>
        <end position="246"/>
    </location>
</feature>
<gene>
    <name evidence="10" type="ORF">BQ2448_3931</name>
</gene>
<sequence length="560" mass="61293">MPSSISSDDSKHAEPVTKNTTAHQEFSKQADAGLALSEDRVVVTEADVSPRFSPAKCVLSATAGRLAWPTLLIFTDNACLLAPQSRRICRRTDIHVLLFLAWVYFLQISDKSIIGLSAVFGLKKDAGLVGNQYSNIGNIGYYAQLAMQPLAAYILVKVQVRQFVPLIIFIWGVSLAGMAASTNYRALLATRFLLGAFEAAVLPAFAMITSAWYRRSEQPLRVATWYSMNGTATMVGSAIVYGIGHVKSSSLFTYQIVFLLYALVTVVTAPILYWRMDNNPMEARFLTPEDRQKAVERLRANQTGIASSEFKFSQVIELFTQPSTWIFLACSFCINVGASVSNVFGPLILQQLVGFTAYESMLLNIPFGAIQLLVILLSSWLAYRFKLKSVILAAFMVPVIIGVALLYAVPHTKANRSALLLGYYLIAFVFAANPLLVTWISANTGGQTKKSAVFTAYNAASSIGNIAGPFIFKSKDAPHYYPGLKGTLAIFCILIGLIGLQAANLAWLNRKKAAQRVANGQAGQINDTSMAAKFEQVDHGLENAFLDMTDKENPDFVYVL</sequence>
<evidence type="ECO:0000256" key="7">
    <source>
        <dbReference type="SAM" id="MobiDB-lite"/>
    </source>
</evidence>
<protein>
    <submittedName>
        <fullName evidence="10">BQ2448_3931 protein</fullName>
    </submittedName>
</protein>
<keyword evidence="11" id="KW-1185">Reference proteome</keyword>
<feature type="transmembrane region" description="Helical" evidence="8">
    <location>
        <begin position="139"/>
        <end position="156"/>
    </location>
</feature>
<feature type="transmembrane region" description="Helical" evidence="8">
    <location>
        <begin position="163"/>
        <end position="180"/>
    </location>
</feature>
<feature type="transmembrane region" description="Helical" evidence="8">
    <location>
        <begin position="325"/>
        <end position="349"/>
    </location>
</feature>
<dbReference type="PROSITE" id="PS50850">
    <property type="entry name" value="MFS"/>
    <property type="match status" value="1"/>
</dbReference>
<feature type="transmembrane region" description="Helical" evidence="8">
    <location>
        <begin position="192"/>
        <end position="213"/>
    </location>
</feature>
<feature type="transmembrane region" description="Helical" evidence="8">
    <location>
        <begin position="484"/>
        <end position="507"/>
    </location>
</feature>
<dbReference type="GO" id="GO:0022857">
    <property type="term" value="F:transmembrane transporter activity"/>
    <property type="evidence" value="ECO:0007669"/>
    <property type="project" value="InterPro"/>
</dbReference>
<evidence type="ECO:0000256" key="2">
    <source>
        <dbReference type="ARBA" id="ARBA00022448"/>
    </source>
</evidence>
<reference evidence="11" key="1">
    <citation type="submission" date="2016-09" db="EMBL/GenBank/DDBJ databases">
        <authorList>
            <person name="Jeantristanb JTB J.-T."/>
            <person name="Ricardo R."/>
        </authorList>
    </citation>
    <scope>NUCLEOTIDE SEQUENCE [LARGE SCALE GENOMIC DNA]</scope>
</reference>
<evidence type="ECO:0000313" key="11">
    <source>
        <dbReference type="Proteomes" id="UP000198372"/>
    </source>
</evidence>
<dbReference type="AlphaFoldDB" id="A0A238FKH7"/>
<feature type="transmembrane region" description="Helical" evidence="8">
    <location>
        <begin position="252"/>
        <end position="274"/>
    </location>
</feature>
<feature type="transmembrane region" description="Helical" evidence="8">
    <location>
        <begin position="390"/>
        <end position="409"/>
    </location>
</feature>
<dbReference type="EMBL" id="FMSP01000009">
    <property type="protein sequence ID" value="SCV72394.1"/>
    <property type="molecule type" value="Genomic_DNA"/>
</dbReference>
<dbReference type="Proteomes" id="UP000198372">
    <property type="component" value="Unassembled WGS sequence"/>
</dbReference>
<dbReference type="PANTHER" id="PTHR43791">
    <property type="entry name" value="PERMEASE-RELATED"/>
    <property type="match status" value="1"/>
</dbReference>
<dbReference type="GO" id="GO:0016020">
    <property type="term" value="C:membrane"/>
    <property type="evidence" value="ECO:0007669"/>
    <property type="project" value="UniProtKB-SubCell"/>
</dbReference>
<evidence type="ECO:0000256" key="1">
    <source>
        <dbReference type="ARBA" id="ARBA00004141"/>
    </source>
</evidence>
<keyword evidence="5 8" id="KW-0472">Membrane</keyword>
<dbReference type="InterPro" id="IPR020846">
    <property type="entry name" value="MFS_dom"/>
</dbReference>
<dbReference type="PANTHER" id="PTHR43791:SF16">
    <property type="entry name" value="TRANSPORTER, PUTATIVE (AFU_ORTHOLOGUE AFUA_3G01840)-RELATED"/>
    <property type="match status" value="1"/>
</dbReference>
<dbReference type="Gene3D" id="1.20.1250.20">
    <property type="entry name" value="MFS general substrate transporter like domains"/>
    <property type="match status" value="2"/>
</dbReference>
<feature type="region of interest" description="Disordered" evidence="7">
    <location>
        <begin position="1"/>
        <end position="25"/>
    </location>
</feature>
<feature type="transmembrane region" description="Helical" evidence="8">
    <location>
        <begin position="96"/>
        <end position="119"/>
    </location>
</feature>